<gene>
    <name evidence="1" type="ORF">KOR42_34140</name>
</gene>
<dbReference type="AlphaFoldDB" id="A0A5C5WM85"/>
<name>A0A5C5WM85_9PLAN</name>
<reference evidence="1 2" key="1">
    <citation type="submission" date="2019-02" db="EMBL/GenBank/DDBJ databases">
        <title>Deep-cultivation of Planctomycetes and their phenomic and genomic characterization uncovers novel biology.</title>
        <authorList>
            <person name="Wiegand S."/>
            <person name="Jogler M."/>
            <person name="Boedeker C."/>
            <person name="Pinto D."/>
            <person name="Vollmers J."/>
            <person name="Rivas-Marin E."/>
            <person name="Kohn T."/>
            <person name="Peeters S.H."/>
            <person name="Heuer A."/>
            <person name="Rast P."/>
            <person name="Oberbeckmann S."/>
            <person name="Bunk B."/>
            <person name="Jeske O."/>
            <person name="Meyerdierks A."/>
            <person name="Storesund J.E."/>
            <person name="Kallscheuer N."/>
            <person name="Luecker S."/>
            <person name="Lage O.M."/>
            <person name="Pohl T."/>
            <person name="Merkel B.J."/>
            <person name="Hornburger P."/>
            <person name="Mueller R.-W."/>
            <person name="Bruemmer F."/>
            <person name="Labrenz M."/>
            <person name="Spormann A.M."/>
            <person name="Op Den Camp H."/>
            <person name="Overmann J."/>
            <person name="Amann R."/>
            <person name="Jetten M.S.M."/>
            <person name="Mascher T."/>
            <person name="Medema M.H."/>
            <person name="Devos D.P."/>
            <person name="Kaster A.-K."/>
            <person name="Ovreas L."/>
            <person name="Rohde M."/>
            <person name="Galperin M.Y."/>
            <person name="Jogler C."/>
        </authorList>
    </citation>
    <scope>NUCLEOTIDE SEQUENCE [LARGE SCALE GENOMIC DNA]</scope>
    <source>
        <strain evidence="1 2">KOR42</strain>
    </source>
</reference>
<evidence type="ECO:0000313" key="1">
    <source>
        <dbReference type="EMBL" id="TWT51727.1"/>
    </source>
</evidence>
<dbReference type="EMBL" id="SIHI01000011">
    <property type="protein sequence ID" value="TWT51727.1"/>
    <property type="molecule type" value="Genomic_DNA"/>
</dbReference>
<dbReference type="Proteomes" id="UP000317243">
    <property type="component" value="Unassembled WGS sequence"/>
</dbReference>
<comment type="caution">
    <text evidence="1">The sequence shown here is derived from an EMBL/GenBank/DDBJ whole genome shotgun (WGS) entry which is preliminary data.</text>
</comment>
<accession>A0A5C5WM85</accession>
<keyword evidence="2" id="KW-1185">Reference proteome</keyword>
<sequence>MLVELEDGRCRSCDGQLELCGADDATLDVECTECGDGYTVEPDAFNDGGIKYWPEAMVEFGEEL</sequence>
<dbReference type="OrthoDB" id="283318at2"/>
<protein>
    <submittedName>
        <fullName evidence="1">Uncharacterized protein</fullName>
    </submittedName>
</protein>
<dbReference type="RefSeq" id="WP_146510869.1">
    <property type="nucleotide sequence ID" value="NZ_SIHI01000011.1"/>
</dbReference>
<organism evidence="1 2">
    <name type="scientific">Thalassoglobus neptunius</name>
    <dbReference type="NCBI Taxonomy" id="1938619"/>
    <lineage>
        <taxon>Bacteria</taxon>
        <taxon>Pseudomonadati</taxon>
        <taxon>Planctomycetota</taxon>
        <taxon>Planctomycetia</taxon>
        <taxon>Planctomycetales</taxon>
        <taxon>Planctomycetaceae</taxon>
        <taxon>Thalassoglobus</taxon>
    </lineage>
</organism>
<evidence type="ECO:0000313" key="2">
    <source>
        <dbReference type="Proteomes" id="UP000317243"/>
    </source>
</evidence>
<proteinExistence type="predicted"/>